<dbReference type="PROSITE" id="PS50113">
    <property type="entry name" value="PAC"/>
    <property type="match status" value="1"/>
</dbReference>
<keyword evidence="1" id="KW-0812">Transmembrane</keyword>
<feature type="transmembrane region" description="Helical" evidence="1">
    <location>
        <begin position="7"/>
        <end position="26"/>
    </location>
</feature>
<dbReference type="SMART" id="SM00091">
    <property type="entry name" value="PAS"/>
    <property type="match status" value="1"/>
</dbReference>
<dbReference type="KEGG" id="mpi:Mpet_0006"/>
<evidence type="ECO:0000259" key="3">
    <source>
        <dbReference type="PROSITE" id="PS50113"/>
    </source>
</evidence>
<dbReference type="Gene3D" id="3.30.450.20">
    <property type="entry name" value="PAS domain"/>
    <property type="match status" value="1"/>
</dbReference>
<dbReference type="SUPFAM" id="SSF55785">
    <property type="entry name" value="PYP-like sensor domain (PAS domain)"/>
    <property type="match status" value="1"/>
</dbReference>
<keyword evidence="1" id="KW-0472">Membrane</keyword>
<dbReference type="InterPro" id="IPR000014">
    <property type="entry name" value="PAS"/>
</dbReference>
<dbReference type="CDD" id="cd00130">
    <property type="entry name" value="PAS"/>
    <property type="match status" value="1"/>
</dbReference>
<evidence type="ECO:0000256" key="1">
    <source>
        <dbReference type="SAM" id="Phobius"/>
    </source>
</evidence>
<dbReference type="PROSITE" id="PS50112">
    <property type="entry name" value="PAS"/>
    <property type="match status" value="1"/>
</dbReference>
<feature type="domain" description="PAC" evidence="3">
    <location>
        <begin position="190"/>
        <end position="242"/>
    </location>
</feature>
<accession>E1RCV6</accession>
<sequence length="322" mass="36954" precursor="true">MKKSLLINNTILFSTLLIFVISLQMLSMGITFVFPHLFYIPILISAYYYPKKGIYAAAGISLFYVIPVIFFFSGDIIVIFSALIRMLMFIVIAALVSYLVERSLGNQEENEHLMEFQNRIIENPRVMVTVSDSENQIIIWNKGAENITGYPKSEVLGRSDIWRQILSDNEDIEELKSRIRKIKSNLGNIDGIPLPLVRKDGEIRYVVVSLQAMNSKQEDISKILGIAVDITENRRLEAENRAALNQIENNVSKMYILNDQIRNPLAIILGQIEINQSTSRQIICEQVIQINDIISQLDRDSIESTKIIDYLRKHYGFFNEEQ</sequence>
<protein>
    <submittedName>
        <fullName evidence="4">Putative PAS/PAC sensor protein</fullName>
    </submittedName>
</protein>
<gene>
    <name evidence="4" type="ordered locus">Mpet_0006</name>
</gene>
<keyword evidence="5" id="KW-1185">Reference proteome</keyword>
<dbReference type="InterPro" id="IPR035965">
    <property type="entry name" value="PAS-like_dom_sf"/>
</dbReference>
<evidence type="ECO:0000259" key="2">
    <source>
        <dbReference type="PROSITE" id="PS50112"/>
    </source>
</evidence>
<dbReference type="NCBIfam" id="TIGR00229">
    <property type="entry name" value="sensory_box"/>
    <property type="match status" value="1"/>
</dbReference>
<dbReference type="eggNOG" id="arCOG06940">
    <property type="taxonomic scope" value="Archaea"/>
</dbReference>
<dbReference type="OrthoDB" id="8127at2157"/>
<evidence type="ECO:0000313" key="5">
    <source>
        <dbReference type="Proteomes" id="UP000006565"/>
    </source>
</evidence>
<dbReference type="STRING" id="679926.Mpet_0006"/>
<feature type="domain" description="PAS" evidence="2">
    <location>
        <begin position="119"/>
        <end position="186"/>
    </location>
</feature>
<proteinExistence type="predicted"/>
<dbReference type="EMBL" id="CP002117">
    <property type="protein sequence ID" value="ADN34787.1"/>
    <property type="molecule type" value="Genomic_DNA"/>
</dbReference>
<name>E1RCV6_METP4</name>
<evidence type="ECO:0000313" key="4">
    <source>
        <dbReference type="EMBL" id="ADN34787.1"/>
    </source>
</evidence>
<reference evidence="4 5" key="1">
    <citation type="journal article" date="2010" name="Stand. Genomic Sci.">
        <title>Complete genome sequence of Methanoplanus petrolearius type strain (SEBR 4847).</title>
        <authorList>
            <person name="Brambilla E."/>
            <person name="Djao O.D."/>
            <person name="Daligault H."/>
            <person name="Lapidus A."/>
            <person name="Lucas S."/>
            <person name="Hammon N."/>
            <person name="Nolan M."/>
            <person name="Tice H."/>
            <person name="Cheng J.F."/>
            <person name="Han C."/>
            <person name="Tapia R."/>
            <person name="Goodwin L."/>
            <person name="Pitluck S."/>
            <person name="Liolios K."/>
            <person name="Ivanova N."/>
            <person name="Mavromatis K."/>
            <person name="Mikhailova N."/>
            <person name="Pati A."/>
            <person name="Chen A."/>
            <person name="Palaniappan K."/>
            <person name="Land M."/>
            <person name="Hauser L."/>
            <person name="Chang Y.J."/>
            <person name="Jeffries C.D."/>
            <person name="Rohde M."/>
            <person name="Spring S."/>
            <person name="Sikorski J."/>
            <person name="Goker M."/>
            <person name="Woyke T."/>
            <person name="Bristow J."/>
            <person name="Eisen J.A."/>
            <person name="Markowitz V."/>
            <person name="Hugenholtz P."/>
            <person name="Kyrpides N.C."/>
            <person name="Klenk H.P."/>
        </authorList>
    </citation>
    <scope>NUCLEOTIDE SEQUENCE [LARGE SCALE GENOMIC DNA]</scope>
    <source>
        <strain evidence="5">DSM 11571 / OCM 486 / SEBR 4847</strain>
    </source>
</reference>
<dbReference type="InterPro" id="IPR000700">
    <property type="entry name" value="PAS-assoc_C"/>
</dbReference>
<organism evidence="4 5">
    <name type="scientific">Methanolacinia petrolearia (strain DSM 11571 / OCM 486 / SEBR 4847)</name>
    <name type="common">Methanoplanus petrolearius</name>
    <dbReference type="NCBI Taxonomy" id="679926"/>
    <lineage>
        <taxon>Archaea</taxon>
        <taxon>Methanobacteriati</taxon>
        <taxon>Methanobacteriota</taxon>
        <taxon>Stenosarchaea group</taxon>
        <taxon>Methanomicrobia</taxon>
        <taxon>Methanomicrobiales</taxon>
        <taxon>Methanomicrobiaceae</taxon>
        <taxon>Methanolacinia</taxon>
    </lineage>
</organism>
<keyword evidence="1" id="KW-1133">Transmembrane helix</keyword>
<dbReference type="GeneID" id="9742444"/>
<dbReference type="RefSeq" id="WP_013327966.1">
    <property type="nucleotide sequence ID" value="NC_014507.1"/>
</dbReference>
<dbReference type="Proteomes" id="UP000006565">
    <property type="component" value="Chromosome"/>
</dbReference>
<feature type="transmembrane region" description="Helical" evidence="1">
    <location>
        <begin position="32"/>
        <end position="49"/>
    </location>
</feature>
<dbReference type="AlphaFoldDB" id="E1RCV6"/>
<dbReference type="Pfam" id="PF13426">
    <property type="entry name" value="PAS_9"/>
    <property type="match status" value="1"/>
</dbReference>
<dbReference type="eggNOG" id="arCOG06538">
    <property type="taxonomic scope" value="Archaea"/>
</dbReference>
<dbReference type="HOGENOM" id="CLU_862246_0_0_2"/>